<dbReference type="Pfam" id="PF20684">
    <property type="entry name" value="Fung_rhodopsin"/>
    <property type="match status" value="1"/>
</dbReference>
<protein>
    <recommendedName>
        <fullName evidence="8">Rhodopsin domain-containing protein</fullName>
    </recommendedName>
</protein>
<feature type="compositionally biased region" description="Polar residues" evidence="6">
    <location>
        <begin position="298"/>
        <end position="310"/>
    </location>
</feature>
<feature type="compositionally biased region" description="Basic and acidic residues" evidence="6">
    <location>
        <begin position="488"/>
        <end position="505"/>
    </location>
</feature>
<sequence>MSTSGDDHKTSVNRGNQIFVVAIAFLGVAWLGVSLRTWMRAFMVKSYGWDDAVLLLAAASFTLYCSFNILLSDMGFGSPEILQNTPATISTIVTYMITTFALYASTMVIVKISLGIFYLRIAIEKWQRWTVWVTLTISTIYGTYYFFAAIFQCGNPKYFLRNALAGKCGGSPNTLLPVNMTAGVINAVSDLVMVILPIFLIRKASMRKRAKISAYGVVALGSIGGVVSLLRLKYIKDLSYVTNFFETGVTITLWSIAEAGIAIIAASLATVRPIFRCCLDNTRRALGSGTGGSRQKHSQLSSTDTTSQCVSRKISSRLARRRSDLSFQDRGAAFNPTPAGAWPMTEIKEEERPIKTATVTTEEEPFPDFTQRGSVRKGKIYWEDKRAATPTLPPPGVMPNAQQPSNERRRRERAPSTGRSPPPLAGKASRPAKREAMALDSAIGVPDPVRQNPPPRPARSPSAEDRNWKNPRSSRSRPPNLQHGSSTWKDRNTQPRQDESPDRDTMSPQTFLRAPSMIETEPESPVVGDVMADEYDPSSILPSRNAASQPARRISPIASQGCGVAPTLQPRHPFPRLAPARDSDYMDWPAEMPPPRLNTQSMASDWRSDVYRPDSVDTMPAF</sequence>
<dbReference type="EMBL" id="NAJO01000018">
    <property type="protein sequence ID" value="OQO05962.1"/>
    <property type="molecule type" value="Genomic_DNA"/>
</dbReference>
<keyword evidence="10" id="KW-1185">Reference proteome</keyword>
<comment type="subcellular location">
    <subcellularLocation>
        <location evidence="1">Membrane</location>
        <topology evidence="1">Multi-pass membrane protein</topology>
    </subcellularLocation>
</comment>
<proteinExistence type="inferred from homology"/>
<dbReference type="Proteomes" id="UP000192596">
    <property type="component" value="Unassembled WGS sequence"/>
</dbReference>
<evidence type="ECO:0000256" key="2">
    <source>
        <dbReference type="ARBA" id="ARBA00022692"/>
    </source>
</evidence>
<evidence type="ECO:0000313" key="10">
    <source>
        <dbReference type="Proteomes" id="UP000192596"/>
    </source>
</evidence>
<feature type="transmembrane region" description="Helical" evidence="7">
    <location>
        <begin position="212"/>
        <end position="231"/>
    </location>
</feature>
<dbReference type="OrthoDB" id="4682787at2759"/>
<comment type="similarity">
    <text evidence="5">Belongs to the SAT4 family.</text>
</comment>
<reference evidence="10" key="1">
    <citation type="submission" date="2017-03" db="EMBL/GenBank/DDBJ databases">
        <title>Genomes of endolithic fungi from Antarctica.</title>
        <authorList>
            <person name="Coleine C."/>
            <person name="Masonjones S."/>
            <person name="Stajich J.E."/>
        </authorList>
    </citation>
    <scope>NUCLEOTIDE SEQUENCE [LARGE SCALE GENOMIC DNA]</scope>
    <source>
        <strain evidence="10">CCFEE 5527</strain>
    </source>
</reference>
<gene>
    <name evidence="9" type="ORF">B0A48_10058</name>
</gene>
<evidence type="ECO:0000256" key="7">
    <source>
        <dbReference type="SAM" id="Phobius"/>
    </source>
</evidence>
<evidence type="ECO:0000256" key="1">
    <source>
        <dbReference type="ARBA" id="ARBA00004141"/>
    </source>
</evidence>
<feature type="transmembrane region" description="Helical" evidence="7">
    <location>
        <begin position="180"/>
        <end position="200"/>
    </location>
</feature>
<dbReference type="InterPro" id="IPR052337">
    <property type="entry name" value="SAT4-like"/>
</dbReference>
<evidence type="ECO:0000256" key="6">
    <source>
        <dbReference type="SAM" id="MobiDB-lite"/>
    </source>
</evidence>
<evidence type="ECO:0000313" key="9">
    <source>
        <dbReference type="EMBL" id="OQO05962.1"/>
    </source>
</evidence>
<feature type="transmembrane region" description="Helical" evidence="7">
    <location>
        <begin position="251"/>
        <end position="275"/>
    </location>
</feature>
<feature type="region of interest" description="Disordered" evidence="6">
    <location>
        <begin position="287"/>
        <end position="313"/>
    </location>
</feature>
<dbReference type="GO" id="GO:0016020">
    <property type="term" value="C:membrane"/>
    <property type="evidence" value="ECO:0007669"/>
    <property type="project" value="UniProtKB-SubCell"/>
</dbReference>
<feature type="transmembrane region" description="Helical" evidence="7">
    <location>
        <begin position="51"/>
        <end position="72"/>
    </location>
</feature>
<evidence type="ECO:0000259" key="8">
    <source>
        <dbReference type="Pfam" id="PF20684"/>
    </source>
</evidence>
<feature type="region of interest" description="Disordered" evidence="6">
    <location>
        <begin position="585"/>
        <end position="622"/>
    </location>
</feature>
<keyword evidence="2 7" id="KW-0812">Transmembrane</keyword>
<organism evidence="9 10">
    <name type="scientific">Cryoendolithus antarcticus</name>
    <dbReference type="NCBI Taxonomy" id="1507870"/>
    <lineage>
        <taxon>Eukaryota</taxon>
        <taxon>Fungi</taxon>
        <taxon>Dikarya</taxon>
        <taxon>Ascomycota</taxon>
        <taxon>Pezizomycotina</taxon>
        <taxon>Dothideomycetes</taxon>
        <taxon>Dothideomycetidae</taxon>
        <taxon>Cladosporiales</taxon>
        <taxon>Cladosporiaceae</taxon>
        <taxon>Cryoendolithus</taxon>
    </lineage>
</organism>
<keyword evidence="4 7" id="KW-0472">Membrane</keyword>
<dbReference type="InParanoid" id="A0A1V8T457"/>
<comment type="caution">
    <text evidence="9">The sequence shown here is derived from an EMBL/GenBank/DDBJ whole genome shotgun (WGS) entry which is preliminary data.</text>
</comment>
<feature type="compositionally biased region" description="Basic and acidic residues" evidence="6">
    <location>
        <begin position="606"/>
        <end position="615"/>
    </location>
</feature>
<dbReference type="PANTHER" id="PTHR33048:SF96">
    <property type="entry name" value="INTEGRAL MEMBRANE PROTEIN"/>
    <property type="match status" value="1"/>
</dbReference>
<keyword evidence="3 7" id="KW-1133">Transmembrane helix</keyword>
<feature type="region of interest" description="Disordered" evidence="6">
    <location>
        <begin position="561"/>
        <end position="580"/>
    </location>
</feature>
<feature type="transmembrane region" description="Helical" evidence="7">
    <location>
        <begin position="18"/>
        <end position="39"/>
    </location>
</feature>
<feature type="compositionally biased region" description="Polar residues" evidence="6">
    <location>
        <begin position="470"/>
        <end position="487"/>
    </location>
</feature>
<feature type="domain" description="Rhodopsin" evidence="8">
    <location>
        <begin position="35"/>
        <end position="276"/>
    </location>
</feature>
<evidence type="ECO:0000256" key="5">
    <source>
        <dbReference type="ARBA" id="ARBA00038359"/>
    </source>
</evidence>
<accession>A0A1V8T457</accession>
<evidence type="ECO:0000256" key="4">
    <source>
        <dbReference type="ARBA" id="ARBA00023136"/>
    </source>
</evidence>
<name>A0A1V8T457_9PEZI</name>
<feature type="transmembrane region" description="Helical" evidence="7">
    <location>
        <begin position="131"/>
        <end position="151"/>
    </location>
</feature>
<dbReference type="PANTHER" id="PTHR33048">
    <property type="entry name" value="PTH11-LIKE INTEGRAL MEMBRANE PROTEIN (AFU_ORTHOLOGUE AFUA_5G11245)"/>
    <property type="match status" value="1"/>
</dbReference>
<dbReference type="AlphaFoldDB" id="A0A1V8T457"/>
<feature type="transmembrane region" description="Helical" evidence="7">
    <location>
        <begin position="92"/>
        <end position="119"/>
    </location>
</feature>
<dbReference type="InterPro" id="IPR049326">
    <property type="entry name" value="Rhodopsin_dom_fungi"/>
</dbReference>
<evidence type="ECO:0000256" key="3">
    <source>
        <dbReference type="ARBA" id="ARBA00022989"/>
    </source>
</evidence>
<feature type="region of interest" description="Disordered" evidence="6">
    <location>
        <begin position="327"/>
        <end position="551"/>
    </location>
</feature>